<dbReference type="Proteomes" id="UP001367676">
    <property type="component" value="Unassembled WGS sequence"/>
</dbReference>
<keyword evidence="4" id="KW-0812">Transmembrane</keyword>
<protein>
    <recommendedName>
        <fullName evidence="8">Fringe-like glycosyltransferase domain-containing protein</fullName>
    </recommendedName>
</protein>
<gene>
    <name evidence="9" type="ORF">V9T40_000660</name>
</gene>
<comment type="subcellular location">
    <subcellularLocation>
        <location evidence="1">Membrane</location>
        <topology evidence="1">Single-pass type II membrane protein</topology>
    </subcellularLocation>
</comment>
<evidence type="ECO:0000256" key="1">
    <source>
        <dbReference type="ARBA" id="ARBA00004606"/>
    </source>
</evidence>
<organism evidence="9 10">
    <name type="scientific">Parthenolecanium corni</name>
    <dbReference type="NCBI Taxonomy" id="536013"/>
    <lineage>
        <taxon>Eukaryota</taxon>
        <taxon>Metazoa</taxon>
        <taxon>Ecdysozoa</taxon>
        <taxon>Arthropoda</taxon>
        <taxon>Hexapoda</taxon>
        <taxon>Insecta</taxon>
        <taxon>Pterygota</taxon>
        <taxon>Neoptera</taxon>
        <taxon>Paraneoptera</taxon>
        <taxon>Hemiptera</taxon>
        <taxon>Sternorrhyncha</taxon>
        <taxon>Coccoidea</taxon>
        <taxon>Coccidae</taxon>
        <taxon>Parthenolecanium</taxon>
    </lineage>
</organism>
<dbReference type="InterPro" id="IPR003378">
    <property type="entry name" value="Fringe-like_glycosylTrfase"/>
</dbReference>
<keyword evidence="5" id="KW-0735">Signal-anchor</keyword>
<proteinExistence type="predicted"/>
<keyword evidence="10" id="KW-1185">Reference proteome</keyword>
<dbReference type="Pfam" id="PF02434">
    <property type="entry name" value="Fringe"/>
    <property type="match status" value="1"/>
</dbReference>
<keyword evidence="2" id="KW-0328">Glycosyltransferase</keyword>
<evidence type="ECO:0000313" key="9">
    <source>
        <dbReference type="EMBL" id="KAK7580031.1"/>
    </source>
</evidence>
<sequence>MEIKKTNRADWLRAKDLVPERIRLIRDGPESQCGHFNGRVTSNISFWFATGGAGFCLSRSLASKMVSVARYVTSSNKLLKLAGDRVSCLPAKTGFVPN</sequence>
<feature type="domain" description="Fringe-like glycosyltransferase" evidence="8">
    <location>
        <begin position="41"/>
        <end position="75"/>
    </location>
</feature>
<keyword evidence="7" id="KW-0472">Membrane</keyword>
<evidence type="ECO:0000256" key="4">
    <source>
        <dbReference type="ARBA" id="ARBA00022692"/>
    </source>
</evidence>
<evidence type="ECO:0000256" key="7">
    <source>
        <dbReference type="ARBA" id="ARBA00023136"/>
    </source>
</evidence>
<evidence type="ECO:0000256" key="5">
    <source>
        <dbReference type="ARBA" id="ARBA00022968"/>
    </source>
</evidence>
<evidence type="ECO:0000256" key="3">
    <source>
        <dbReference type="ARBA" id="ARBA00022679"/>
    </source>
</evidence>
<accession>A0AAN9Y0L4</accession>
<keyword evidence="6" id="KW-1133">Transmembrane helix</keyword>
<dbReference type="Gene3D" id="3.90.550.50">
    <property type="match status" value="1"/>
</dbReference>
<dbReference type="GO" id="GO:0016020">
    <property type="term" value="C:membrane"/>
    <property type="evidence" value="ECO:0007669"/>
    <property type="project" value="UniProtKB-SubCell"/>
</dbReference>
<keyword evidence="3" id="KW-0808">Transferase</keyword>
<dbReference type="EMBL" id="JBBCAQ010000034">
    <property type="protein sequence ID" value="KAK7580031.1"/>
    <property type="molecule type" value="Genomic_DNA"/>
</dbReference>
<comment type="caution">
    <text evidence="9">The sequence shown here is derived from an EMBL/GenBank/DDBJ whole genome shotgun (WGS) entry which is preliminary data.</text>
</comment>
<evidence type="ECO:0000313" key="10">
    <source>
        <dbReference type="Proteomes" id="UP001367676"/>
    </source>
</evidence>
<evidence type="ECO:0000256" key="2">
    <source>
        <dbReference type="ARBA" id="ARBA00022676"/>
    </source>
</evidence>
<name>A0AAN9Y0L4_9HEMI</name>
<reference evidence="9 10" key="1">
    <citation type="submission" date="2024-03" db="EMBL/GenBank/DDBJ databases">
        <title>Adaptation during the transition from Ophiocordyceps entomopathogen to insect associate is accompanied by gene loss and intensified selection.</title>
        <authorList>
            <person name="Ward C.M."/>
            <person name="Onetto C.A."/>
            <person name="Borneman A.R."/>
        </authorList>
    </citation>
    <scope>NUCLEOTIDE SEQUENCE [LARGE SCALE GENOMIC DNA]</scope>
    <source>
        <strain evidence="9">AWRI1</strain>
        <tissue evidence="9">Single Adult Female</tissue>
    </source>
</reference>
<evidence type="ECO:0000256" key="6">
    <source>
        <dbReference type="ARBA" id="ARBA00022989"/>
    </source>
</evidence>
<dbReference type="GO" id="GO:0016757">
    <property type="term" value="F:glycosyltransferase activity"/>
    <property type="evidence" value="ECO:0007669"/>
    <property type="project" value="UniProtKB-KW"/>
</dbReference>
<evidence type="ECO:0000259" key="8">
    <source>
        <dbReference type="Pfam" id="PF02434"/>
    </source>
</evidence>
<dbReference type="AlphaFoldDB" id="A0AAN9Y0L4"/>